<dbReference type="Gene3D" id="1.20.900.10">
    <property type="entry name" value="Dbl homology (DH) domain"/>
    <property type="match status" value="1"/>
</dbReference>
<evidence type="ECO:0000256" key="4">
    <source>
        <dbReference type="ARBA" id="ARBA00022443"/>
    </source>
</evidence>
<dbReference type="InterPro" id="IPR035899">
    <property type="entry name" value="DBL_dom_sf"/>
</dbReference>
<dbReference type="Gene3D" id="2.30.30.40">
    <property type="entry name" value="SH3 Domains"/>
    <property type="match status" value="6"/>
</dbReference>
<name>R7VIX5_CAPTE</name>
<gene>
    <name evidence="13" type="ORF">CAPTEDRAFT_105924</name>
</gene>
<keyword evidence="15" id="KW-1185">Reference proteome</keyword>
<evidence type="ECO:0000256" key="1">
    <source>
        <dbReference type="ARBA" id="ARBA00004282"/>
    </source>
</evidence>
<dbReference type="PROSITE" id="PS51021">
    <property type="entry name" value="BAR"/>
    <property type="match status" value="1"/>
</dbReference>
<reference evidence="13 15" key="2">
    <citation type="journal article" date="2013" name="Nature">
        <title>Insights into bilaterian evolution from three spiralian genomes.</title>
        <authorList>
            <person name="Simakov O."/>
            <person name="Marletaz F."/>
            <person name="Cho S.J."/>
            <person name="Edsinger-Gonzales E."/>
            <person name="Havlak P."/>
            <person name="Hellsten U."/>
            <person name="Kuo D.H."/>
            <person name="Larsson T."/>
            <person name="Lv J."/>
            <person name="Arendt D."/>
            <person name="Savage R."/>
            <person name="Osoegawa K."/>
            <person name="de Jong P."/>
            <person name="Grimwood J."/>
            <person name="Chapman J.A."/>
            <person name="Shapiro H."/>
            <person name="Aerts A."/>
            <person name="Otillar R.P."/>
            <person name="Terry A.Y."/>
            <person name="Boore J.L."/>
            <person name="Grigoriev I.V."/>
            <person name="Lindberg D.R."/>
            <person name="Seaver E.C."/>
            <person name="Weisblat D.A."/>
            <person name="Putnam N.H."/>
            <person name="Rokhsar D.S."/>
        </authorList>
    </citation>
    <scope>NUCLEOTIDE SEQUENCE</scope>
    <source>
        <strain evidence="13 15">I ESC-2004</strain>
    </source>
</reference>
<dbReference type="PROSITE" id="PS00741">
    <property type="entry name" value="DH_1"/>
    <property type="match status" value="1"/>
</dbReference>
<dbReference type="HOGENOM" id="CLU_004592_0_0_1"/>
<dbReference type="CDD" id="cd00160">
    <property type="entry name" value="RhoGEF"/>
    <property type="match status" value="1"/>
</dbReference>
<feature type="domain" description="SH3" evidence="10">
    <location>
        <begin position="188"/>
        <end position="247"/>
    </location>
</feature>
<dbReference type="PANTHER" id="PTHR22834:SF20">
    <property type="entry name" value="SH3 DOMAIN-CONTAINING PROTEIN"/>
    <property type="match status" value="1"/>
</dbReference>
<dbReference type="InterPro" id="IPR000219">
    <property type="entry name" value="DH_dom"/>
</dbReference>
<dbReference type="Pfam" id="PF00621">
    <property type="entry name" value="RhoGEF"/>
    <property type="match status" value="1"/>
</dbReference>
<dbReference type="PROSITE" id="PS50010">
    <property type="entry name" value="DH_2"/>
    <property type="match status" value="1"/>
</dbReference>
<dbReference type="PANTHER" id="PTHR22834">
    <property type="entry name" value="NUCLEAR FUSION PROTEIN FUS2"/>
    <property type="match status" value="1"/>
</dbReference>
<feature type="region of interest" description="Disordered" evidence="9">
    <location>
        <begin position="163"/>
        <end position="189"/>
    </location>
</feature>
<proteinExistence type="predicted"/>
<evidence type="ECO:0000256" key="6">
    <source>
        <dbReference type="ARBA" id="ARBA00022949"/>
    </source>
</evidence>
<feature type="region of interest" description="Disordered" evidence="9">
    <location>
        <begin position="311"/>
        <end position="365"/>
    </location>
</feature>
<reference evidence="14" key="3">
    <citation type="submission" date="2015-06" db="UniProtKB">
        <authorList>
            <consortium name="EnsemblMetazoa"/>
        </authorList>
    </citation>
    <scope>IDENTIFICATION</scope>
</reference>
<keyword evidence="5" id="KW-0344">Guanine-nucleotide releasing factor</keyword>
<reference evidence="15" key="1">
    <citation type="submission" date="2012-12" db="EMBL/GenBank/DDBJ databases">
        <authorList>
            <person name="Hellsten U."/>
            <person name="Grimwood J."/>
            <person name="Chapman J.A."/>
            <person name="Shapiro H."/>
            <person name="Aerts A."/>
            <person name="Otillar R.P."/>
            <person name="Terry A.Y."/>
            <person name="Boore J.L."/>
            <person name="Simakov O."/>
            <person name="Marletaz F."/>
            <person name="Cho S.-J."/>
            <person name="Edsinger-Gonzales E."/>
            <person name="Havlak P."/>
            <person name="Kuo D.-H."/>
            <person name="Larsson T."/>
            <person name="Lv J."/>
            <person name="Arendt D."/>
            <person name="Savage R."/>
            <person name="Osoegawa K."/>
            <person name="de Jong P."/>
            <person name="Lindberg D.R."/>
            <person name="Seaver E.C."/>
            <person name="Weisblat D.A."/>
            <person name="Putnam N.H."/>
            <person name="Grigoriev I.V."/>
            <person name="Rokhsar D.S."/>
        </authorList>
    </citation>
    <scope>NUCLEOTIDE SEQUENCE</scope>
    <source>
        <strain evidence="15">I ESC-2004</strain>
    </source>
</reference>
<dbReference type="Pfam" id="PF03114">
    <property type="entry name" value="BAR"/>
    <property type="match status" value="1"/>
</dbReference>
<feature type="non-terminal residue" evidence="13">
    <location>
        <position position="1"/>
    </location>
</feature>
<organism evidence="13">
    <name type="scientific">Capitella teleta</name>
    <name type="common">Polychaete worm</name>
    <dbReference type="NCBI Taxonomy" id="283909"/>
    <lineage>
        <taxon>Eukaryota</taxon>
        <taxon>Metazoa</taxon>
        <taxon>Spiralia</taxon>
        <taxon>Lophotrochozoa</taxon>
        <taxon>Annelida</taxon>
        <taxon>Polychaeta</taxon>
        <taxon>Sedentaria</taxon>
        <taxon>Scolecida</taxon>
        <taxon>Capitellidae</taxon>
        <taxon>Capitella</taxon>
    </lineage>
</organism>
<dbReference type="Gene3D" id="1.20.1270.60">
    <property type="entry name" value="Arfaptin homology (AH) domain/BAR domain"/>
    <property type="match status" value="1"/>
</dbReference>
<dbReference type="GO" id="GO:0035556">
    <property type="term" value="P:intracellular signal transduction"/>
    <property type="evidence" value="ECO:0007669"/>
    <property type="project" value="InterPro"/>
</dbReference>
<dbReference type="PRINTS" id="PR01887">
    <property type="entry name" value="SPECTRNALPHA"/>
</dbReference>
<protein>
    <recommendedName>
        <fullName evidence="3">Dynamin-binding protein</fullName>
    </recommendedName>
    <alternativeName>
        <fullName evidence="7">Scaffold protein Tuba</fullName>
    </alternativeName>
</protein>
<feature type="domain" description="BAR" evidence="12">
    <location>
        <begin position="577"/>
        <end position="786"/>
    </location>
</feature>
<dbReference type="GO" id="GO:0005795">
    <property type="term" value="C:Golgi stack"/>
    <property type="evidence" value="ECO:0007669"/>
    <property type="project" value="UniProtKB-SubCell"/>
</dbReference>
<dbReference type="EnsemblMetazoa" id="CapteT105924">
    <property type="protein sequence ID" value="CapteP105924"/>
    <property type="gene ID" value="CapteG105924"/>
</dbReference>
<dbReference type="PROSITE" id="PS50002">
    <property type="entry name" value="SH3"/>
    <property type="match status" value="5"/>
</dbReference>
<dbReference type="Proteomes" id="UP000014760">
    <property type="component" value="Unassembled WGS sequence"/>
</dbReference>
<evidence type="ECO:0000313" key="15">
    <source>
        <dbReference type="Proteomes" id="UP000014760"/>
    </source>
</evidence>
<feature type="domain" description="SH3" evidence="10">
    <location>
        <begin position="99"/>
        <end position="158"/>
    </location>
</feature>
<dbReference type="GO" id="GO:0005085">
    <property type="term" value="F:guanyl-nucleotide exchange factor activity"/>
    <property type="evidence" value="ECO:0007669"/>
    <property type="project" value="UniProtKB-KW"/>
</dbReference>
<feature type="domain" description="DH" evidence="11">
    <location>
        <begin position="368"/>
        <end position="541"/>
    </location>
</feature>
<dbReference type="EMBL" id="AMQN01004326">
    <property type="status" value="NOT_ANNOTATED_CDS"/>
    <property type="molecule type" value="Genomic_DNA"/>
</dbReference>
<dbReference type="SUPFAM" id="SSF103657">
    <property type="entry name" value="BAR/IMD domain-like"/>
    <property type="match status" value="1"/>
</dbReference>
<evidence type="ECO:0000259" key="11">
    <source>
        <dbReference type="PROSITE" id="PS50010"/>
    </source>
</evidence>
<dbReference type="Pfam" id="PF07653">
    <property type="entry name" value="SH3_2"/>
    <property type="match status" value="1"/>
</dbReference>
<feature type="domain" description="SH3" evidence="10">
    <location>
        <begin position="21"/>
        <end position="80"/>
    </location>
</feature>
<evidence type="ECO:0000313" key="14">
    <source>
        <dbReference type="EnsemblMetazoa" id="CapteP105924"/>
    </source>
</evidence>
<sequence>GQSGSFPANFVQSLSLPSLFPHQKAFVALKTFDTKVDGDLVFSKGQVIIAERQVDSNWWYGTCGDLRGIFPVTHVAELEEEIATPPSGDPVEKAEPQLEQIALGQANMDLTAQLDNELSFSRGDFVHIIKILEDGFAFGRSGDRTGSFPLIFVDIIEGSVEAEKPAPEKKHSKNSSYTSDNTRSQDSEVTPYGKTLFPFYAENDNELTFDSNEIVTLVCHVDEQWTEGELDGQRGIFPRSYVEIIVDLEEEELYGRVMYDFQAVSDRDLNLAEGDTVTILSQPDEHWVEAQHDDGRTGLVPMSYIELISEPALPPSPRVAPPAPETPTEEAPVQPPEEPQRRRPVPHRKAPPRPTGKAEEMIKKHKETRQRVISELLSTEKNFLWSLNLFVDCFVSERTEKVSCPLSDDIMDTLFGNVDEVMDVSQRLLNELESATAGKDFDQQLIGPCFLHLKEEMKQVYAPYCRNHDDDFFNRTLDNMRQQGTVFDLGSLLIKPVQRILKYPLLLNELIKSTEDSHDDKRHLLEAVNAMTDVAAAINEFKRRKDLGKYHSDDRESSLSDRFAKLNVHSTMKKFYRLSQKVSGIHTIDEAFNLEERRFRALDHAVRMLVRDISAYVEQMQNCVTGQELLANDIADFYGDKERSQVEQFCKVHNTVAATLLEQFKSSIESCVIVPLNRLLLMFQGPTKVIKKRHDKLLDFDNFNARLKGLRDTEQAAAKHDLQMAKANYEALNAQLMDDLPKLYVLSLDILNDCLNRFLKTEEKFHRAALDQMYHLMQNDVKTEQSDSQRAYLRQKYTPDKLFVAPSAVAPSGQLMDLRLEAGTLVGIIKEGDPMGNKDRWFVDTGASQGFVVKNHFLPASPRSQTSSRNSSICSPGVSSLIEFSPDKDPPPDYASVQHVRLCEQSINQSINEIILVPCFQLYQAIYPFQARNDLELTIAEGDVVLLIQQHDQDGNPDWWMVDLHGKRGYVPATYIFKVQ</sequence>
<evidence type="ECO:0000256" key="5">
    <source>
        <dbReference type="ARBA" id="ARBA00022658"/>
    </source>
</evidence>
<feature type="domain" description="SH3" evidence="10">
    <location>
        <begin position="250"/>
        <end position="310"/>
    </location>
</feature>
<dbReference type="InterPro" id="IPR001452">
    <property type="entry name" value="SH3_domain"/>
</dbReference>
<feature type="domain" description="SH3" evidence="10">
    <location>
        <begin position="918"/>
        <end position="980"/>
    </location>
</feature>
<dbReference type="OrthoDB" id="6244550at2759"/>
<dbReference type="GO" id="GO:0070161">
    <property type="term" value="C:anchoring junction"/>
    <property type="evidence" value="ECO:0007669"/>
    <property type="project" value="UniProtKB-SubCell"/>
</dbReference>
<dbReference type="SUPFAM" id="SSF48065">
    <property type="entry name" value="DBL homology domain (DH-domain)"/>
    <property type="match status" value="1"/>
</dbReference>
<feature type="compositionally biased region" description="Pro residues" evidence="9">
    <location>
        <begin position="312"/>
        <end position="325"/>
    </location>
</feature>
<dbReference type="EMBL" id="KB293237">
    <property type="protein sequence ID" value="ELU16231.1"/>
    <property type="molecule type" value="Genomic_DNA"/>
</dbReference>
<dbReference type="InterPro" id="IPR001331">
    <property type="entry name" value="GDS_CDC24_CS"/>
</dbReference>
<evidence type="ECO:0000313" key="13">
    <source>
        <dbReference type="EMBL" id="ELU16231.1"/>
    </source>
</evidence>
<dbReference type="SUPFAM" id="SSF50044">
    <property type="entry name" value="SH3-domain"/>
    <property type="match status" value="5"/>
</dbReference>
<comment type="subcellular location">
    <subcellularLocation>
        <location evidence="1">Cell junction</location>
    </subcellularLocation>
    <subcellularLocation>
        <location evidence="2">Golgi apparatus</location>
        <location evidence="2">Golgi stack</location>
    </subcellularLocation>
</comment>
<feature type="compositionally biased region" description="Polar residues" evidence="9">
    <location>
        <begin position="174"/>
        <end position="188"/>
    </location>
</feature>
<evidence type="ECO:0000256" key="3">
    <source>
        <dbReference type="ARBA" id="ARBA00018186"/>
    </source>
</evidence>
<dbReference type="OMA" id="FWGECNG"/>
<feature type="compositionally biased region" description="Basic residues" evidence="9">
    <location>
        <begin position="342"/>
        <end position="351"/>
    </location>
</feature>
<evidence type="ECO:0000256" key="8">
    <source>
        <dbReference type="PROSITE-ProRule" id="PRU00192"/>
    </source>
</evidence>
<keyword evidence="4 8" id="KW-0728">SH3 domain</keyword>
<dbReference type="InterPro" id="IPR027267">
    <property type="entry name" value="AH/BAR_dom_sf"/>
</dbReference>
<dbReference type="InterPro" id="IPR051492">
    <property type="entry name" value="Dynamin-Rho_GEF"/>
</dbReference>
<evidence type="ECO:0000259" key="12">
    <source>
        <dbReference type="PROSITE" id="PS51021"/>
    </source>
</evidence>
<evidence type="ECO:0000256" key="2">
    <source>
        <dbReference type="ARBA" id="ARBA00004348"/>
    </source>
</evidence>
<dbReference type="STRING" id="283909.R7VIX5"/>
<dbReference type="SMART" id="SM00325">
    <property type="entry name" value="RhoGEF"/>
    <property type="match status" value="1"/>
</dbReference>
<dbReference type="AlphaFoldDB" id="R7VIX5"/>
<accession>R7VIX5</accession>
<dbReference type="InterPro" id="IPR004148">
    <property type="entry name" value="BAR_dom"/>
</dbReference>
<evidence type="ECO:0000259" key="10">
    <source>
        <dbReference type="PROSITE" id="PS50002"/>
    </source>
</evidence>
<dbReference type="SMART" id="SM00721">
    <property type="entry name" value="BAR"/>
    <property type="match status" value="1"/>
</dbReference>
<dbReference type="CDD" id="cd00174">
    <property type="entry name" value="SH3"/>
    <property type="match status" value="1"/>
</dbReference>
<dbReference type="InterPro" id="IPR036028">
    <property type="entry name" value="SH3-like_dom_sf"/>
</dbReference>
<keyword evidence="6" id="KW-0965">Cell junction</keyword>
<evidence type="ECO:0000256" key="9">
    <source>
        <dbReference type="SAM" id="MobiDB-lite"/>
    </source>
</evidence>
<evidence type="ECO:0000256" key="7">
    <source>
        <dbReference type="ARBA" id="ARBA00032587"/>
    </source>
</evidence>
<dbReference type="Pfam" id="PF14604">
    <property type="entry name" value="SH3_9"/>
    <property type="match status" value="3"/>
</dbReference>
<dbReference type="SMART" id="SM00326">
    <property type="entry name" value="SH3"/>
    <property type="match status" value="5"/>
</dbReference>